<evidence type="ECO:0000313" key="2">
    <source>
        <dbReference type="Proteomes" id="UP000007115"/>
    </source>
</evidence>
<keyword evidence="2" id="KW-1185">Reference proteome</keyword>
<dbReference type="EMBL" id="ABDF02000089">
    <property type="protein sequence ID" value="EHK17148.1"/>
    <property type="molecule type" value="Genomic_DNA"/>
</dbReference>
<protein>
    <submittedName>
        <fullName evidence="1">Uncharacterized protein</fullName>
    </submittedName>
</protein>
<dbReference type="AlphaFoldDB" id="G9N837"/>
<dbReference type="InterPro" id="IPR032675">
    <property type="entry name" value="LRR_dom_sf"/>
</dbReference>
<sequence>MEPISIFTTLPDEILIMICGNMCRHCTHPSKMSGSSWKYCESTLSSLSQTCRRLRDIAQPVLHHTVTPWNMIPFVRTIIARPDLASQVRQLNTNEVNESEPFQRDIKICQAEARRLNIRDRNELARTLLDNRITYYHLLLELALALLPNVTKLSLMMPFGTDYQSEDFFKLPVAMKFVSSLVLLPQEPVDLGHLRSFLAMLPRLERLEIEACQCITQPLPLAELRSLIIERSGMGAASLQMIVRSCPKLEHFGYNDWEGHYPPWYSGDEEDACSWGSVQRILRLRKTTLKHLNIAFGRADDFDYDMSDPAVYLGSFREFARLETLWVLTTSFGIDGDRNPSFPEDVQDLVDMLPESITCLAFCGDHKNWHGIKTLALAVQQGYFPNLKHVAVEQVETEFEESRKELATLGVSCTSLYQRYIQTHAYFGSYLRGQS</sequence>
<dbReference type="OrthoDB" id="4757858at2759"/>
<organism evidence="1 2">
    <name type="scientific">Hypocrea virens (strain Gv29-8 / FGSC 10586)</name>
    <name type="common">Gliocladium virens</name>
    <name type="synonym">Trichoderma virens</name>
    <dbReference type="NCBI Taxonomy" id="413071"/>
    <lineage>
        <taxon>Eukaryota</taxon>
        <taxon>Fungi</taxon>
        <taxon>Dikarya</taxon>
        <taxon>Ascomycota</taxon>
        <taxon>Pezizomycotina</taxon>
        <taxon>Sordariomycetes</taxon>
        <taxon>Hypocreomycetidae</taxon>
        <taxon>Hypocreales</taxon>
        <taxon>Hypocreaceae</taxon>
        <taxon>Trichoderma</taxon>
    </lineage>
</organism>
<dbReference type="OMA" id="ICDLICE"/>
<dbReference type="HOGENOM" id="CLU_698415_0_0_1"/>
<dbReference type="VEuPathDB" id="FungiDB:TRIVIDRAFT_226991"/>
<name>G9N837_HYPVG</name>
<reference evidence="1 2" key="1">
    <citation type="journal article" date="2011" name="Genome Biol.">
        <title>Comparative genome sequence analysis underscores mycoparasitism as the ancestral life style of Trichoderma.</title>
        <authorList>
            <person name="Kubicek C.P."/>
            <person name="Herrera-Estrella A."/>
            <person name="Seidl-Seiboth V."/>
            <person name="Martinez D.A."/>
            <person name="Druzhinina I.S."/>
            <person name="Thon M."/>
            <person name="Zeilinger S."/>
            <person name="Casas-Flores S."/>
            <person name="Horwitz B.A."/>
            <person name="Mukherjee P.K."/>
            <person name="Mukherjee M."/>
            <person name="Kredics L."/>
            <person name="Alcaraz L.D."/>
            <person name="Aerts A."/>
            <person name="Antal Z."/>
            <person name="Atanasova L."/>
            <person name="Cervantes-Badillo M.G."/>
            <person name="Challacombe J."/>
            <person name="Chertkov O."/>
            <person name="McCluskey K."/>
            <person name="Coulpier F."/>
            <person name="Deshpande N."/>
            <person name="von Doehren H."/>
            <person name="Ebbole D.J."/>
            <person name="Esquivel-Naranjo E.U."/>
            <person name="Fekete E."/>
            <person name="Flipphi M."/>
            <person name="Glaser F."/>
            <person name="Gomez-Rodriguez E.Y."/>
            <person name="Gruber S."/>
            <person name="Han C."/>
            <person name="Henrissat B."/>
            <person name="Hermosa R."/>
            <person name="Hernandez-Onate M."/>
            <person name="Karaffa L."/>
            <person name="Kosti I."/>
            <person name="Le Crom S."/>
            <person name="Lindquist E."/>
            <person name="Lucas S."/>
            <person name="Luebeck M."/>
            <person name="Luebeck P.S."/>
            <person name="Margeot A."/>
            <person name="Metz B."/>
            <person name="Misra M."/>
            <person name="Nevalainen H."/>
            <person name="Omann M."/>
            <person name="Packer N."/>
            <person name="Perrone G."/>
            <person name="Uresti-Rivera E.E."/>
            <person name="Salamov A."/>
            <person name="Schmoll M."/>
            <person name="Seiboth B."/>
            <person name="Shapiro H."/>
            <person name="Sukno S."/>
            <person name="Tamayo-Ramos J.A."/>
            <person name="Tisch D."/>
            <person name="Wiest A."/>
            <person name="Wilkinson H.H."/>
            <person name="Zhang M."/>
            <person name="Coutinho P.M."/>
            <person name="Kenerley C.M."/>
            <person name="Monte E."/>
            <person name="Baker S.E."/>
            <person name="Grigoriev I.V."/>
        </authorList>
    </citation>
    <scope>NUCLEOTIDE SEQUENCE [LARGE SCALE GENOMIC DNA]</scope>
    <source>
        <strain evidence="2">Gv29-8 / FGSC 10586</strain>
    </source>
</reference>
<comment type="caution">
    <text evidence="1">The sequence shown here is derived from an EMBL/GenBank/DDBJ whole genome shotgun (WGS) entry which is preliminary data.</text>
</comment>
<dbReference type="RefSeq" id="XP_013951349.1">
    <property type="nucleotide sequence ID" value="XM_014095874.1"/>
</dbReference>
<dbReference type="InParanoid" id="G9N837"/>
<accession>G9N837</accession>
<dbReference type="Gene3D" id="3.80.10.10">
    <property type="entry name" value="Ribonuclease Inhibitor"/>
    <property type="match status" value="1"/>
</dbReference>
<dbReference type="GeneID" id="25792050"/>
<dbReference type="eggNOG" id="ENOG502T6IA">
    <property type="taxonomic scope" value="Eukaryota"/>
</dbReference>
<evidence type="ECO:0000313" key="1">
    <source>
        <dbReference type="EMBL" id="EHK17148.1"/>
    </source>
</evidence>
<gene>
    <name evidence="1" type="ORF">TRIVIDRAFT_226991</name>
</gene>
<proteinExistence type="predicted"/>
<dbReference type="SUPFAM" id="SSF52047">
    <property type="entry name" value="RNI-like"/>
    <property type="match status" value="1"/>
</dbReference>
<dbReference type="Proteomes" id="UP000007115">
    <property type="component" value="Unassembled WGS sequence"/>
</dbReference>